<dbReference type="InterPro" id="IPR013783">
    <property type="entry name" value="Ig-like_fold"/>
</dbReference>
<dbReference type="Pfam" id="PF07250">
    <property type="entry name" value="Glyoxal_oxid_N"/>
    <property type="match status" value="1"/>
</dbReference>
<keyword evidence="5" id="KW-1185">Reference proteome</keyword>
<evidence type="ECO:0000256" key="1">
    <source>
        <dbReference type="ARBA" id="ARBA00022729"/>
    </source>
</evidence>
<gene>
    <name evidence="6" type="primary">LOC109726289</name>
</gene>
<dbReference type="InterPro" id="IPR011043">
    <property type="entry name" value="Gal_Oxase/kelch_b-propeller"/>
</dbReference>
<dbReference type="Pfam" id="PF09118">
    <property type="entry name" value="GO-like_E_set"/>
    <property type="match status" value="1"/>
</dbReference>
<dbReference type="SUPFAM" id="SSF50965">
    <property type="entry name" value="Galactose oxidase, central domain"/>
    <property type="match status" value="1"/>
</dbReference>
<dbReference type="CDD" id="cd02851">
    <property type="entry name" value="E_set_GO_C"/>
    <property type="match status" value="1"/>
</dbReference>
<dbReference type="Gramene" id="Aco007881.1.mrna1">
    <property type="protein sequence ID" value="Aco007881.1.mrna1.cds1"/>
    <property type="gene ID" value="Aco007881.1.path1"/>
</dbReference>
<evidence type="ECO:0000259" key="3">
    <source>
        <dbReference type="Pfam" id="PF07250"/>
    </source>
</evidence>
<dbReference type="SUPFAM" id="SSF81296">
    <property type="entry name" value="E set domains"/>
    <property type="match status" value="1"/>
</dbReference>
<sequence>MTILIPRTTTTTTILFFFFFLFFYGGGGEGTGEGGGEWRLLHESIGISAMHMQLLPGDKVVMFDRTDFGPSNISLPDGRVVILGGRRQFNYEFFPRASDRELYEFPFLEETRDADDENNLYPFLHLLPDGGLFVFANNRSVVFDPFLRRPPRRLPDLPGGAPRNYPSSGSSALLPLRPESPARGEVLVCGGAPRGAYAWARRGAAFLPAERTCGRIAATEAGAAWSVEAMPGPRVMGDMVLLPTGDVLVVNGAAAGTAGWESARDPVLRPALYRPERELGARFEEMARAGRARLYHAAATLDSYGRVLVGGGNPHAGYVFDGVEYPTELSLEAFLPPYLHPGRDGARPRAAAVVARGGGAAAAAAVGGVGYGEVVGVRFRVGVGDGDGGAEMEEGEEVRVVAVAPGFATHAVGMNQRVVGMGVGRVERISPPAPAPAEYEASSAAPPSPEVAPPGYYLWFVVHAGVPSDRGVWVRIGYPGDLS</sequence>
<dbReference type="Proteomes" id="UP000515123">
    <property type="component" value="Linkage group 21"/>
</dbReference>
<dbReference type="AlphaFoldDB" id="A0A6P5GRV4"/>
<reference evidence="5" key="1">
    <citation type="journal article" date="2015" name="Nat. Genet.">
        <title>The pineapple genome and the evolution of CAM photosynthesis.</title>
        <authorList>
            <person name="Ming R."/>
            <person name="VanBuren R."/>
            <person name="Wai C.M."/>
            <person name="Tang H."/>
            <person name="Schatz M.C."/>
            <person name="Bowers J.E."/>
            <person name="Lyons E."/>
            <person name="Wang M.L."/>
            <person name="Chen J."/>
            <person name="Biggers E."/>
            <person name="Zhang J."/>
            <person name="Huang L."/>
            <person name="Zhang L."/>
            <person name="Miao W."/>
            <person name="Zhang J."/>
            <person name="Ye Z."/>
            <person name="Miao C."/>
            <person name="Lin Z."/>
            <person name="Wang H."/>
            <person name="Zhou H."/>
            <person name="Yim W.C."/>
            <person name="Priest H.D."/>
            <person name="Zheng C."/>
            <person name="Woodhouse M."/>
            <person name="Edger P.P."/>
            <person name="Guyot R."/>
            <person name="Guo H.B."/>
            <person name="Guo H."/>
            <person name="Zheng G."/>
            <person name="Singh R."/>
            <person name="Sharma A."/>
            <person name="Min X."/>
            <person name="Zheng Y."/>
            <person name="Lee H."/>
            <person name="Gurtowski J."/>
            <person name="Sedlazeck F.J."/>
            <person name="Harkess A."/>
            <person name="McKain M.R."/>
            <person name="Liao Z."/>
            <person name="Fang J."/>
            <person name="Liu J."/>
            <person name="Zhang X."/>
            <person name="Zhang Q."/>
            <person name="Hu W."/>
            <person name="Qin Y."/>
            <person name="Wang K."/>
            <person name="Chen L.Y."/>
            <person name="Shirley N."/>
            <person name="Lin Y.R."/>
            <person name="Liu L.Y."/>
            <person name="Hernandez A.G."/>
            <person name="Wright C.L."/>
            <person name="Bulone V."/>
            <person name="Tuskan G.A."/>
            <person name="Heath K."/>
            <person name="Zee F."/>
            <person name="Moore P.H."/>
            <person name="Sunkar R."/>
            <person name="Leebens-Mack J.H."/>
            <person name="Mockler T."/>
            <person name="Bennetzen J.L."/>
            <person name="Freeling M."/>
            <person name="Sankoff D."/>
            <person name="Paterson A.H."/>
            <person name="Zhu X."/>
            <person name="Yang X."/>
            <person name="Smith J.A."/>
            <person name="Cushman J.C."/>
            <person name="Paull R.E."/>
            <person name="Yu Q."/>
        </authorList>
    </citation>
    <scope>NUCLEOTIDE SEQUENCE [LARGE SCALE GENOMIC DNA]</scope>
    <source>
        <strain evidence="5">cv. F153</strain>
    </source>
</reference>
<evidence type="ECO:0000259" key="4">
    <source>
        <dbReference type="Pfam" id="PF09118"/>
    </source>
</evidence>
<accession>A0A6P5GRV4</accession>
<proteinExistence type="predicted"/>
<dbReference type="InterPro" id="IPR009880">
    <property type="entry name" value="Glyoxal_oxidase_N"/>
</dbReference>
<dbReference type="InterPro" id="IPR015202">
    <property type="entry name" value="GO-like_E_set"/>
</dbReference>
<dbReference type="OrthoDB" id="2019572at2759"/>
<dbReference type="RefSeq" id="XP_020111391.1">
    <property type="nucleotide sequence ID" value="XM_020255802.1"/>
</dbReference>
<name>A0A6P5GRV4_ANACO</name>
<protein>
    <submittedName>
        <fullName evidence="6">Aldehyde oxidase GLOX1-like</fullName>
    </submittedName>
</protein>
<evidence type="ECO:0000313" key="6">
    <source>
        <dbReference type="RefSeq" id="XP_020111391.1"/>
    </source>
</evidence>
<dbReference type="InterPro" id="IPR037293">
    <property type="entry name" value="Gal_Oxidase_central_sf"/>
</dbReference>
<dbReference type="GeneID" id="109726289"/>
<feature type="region of interest" description="Disordered" evidence="2">
    <location>
        <begin position="153"/>
        <end position="176"/>
    </location>
</feature>
<dbReference type="PANTHER" id="PTHR32208">
    <property type="entry name" value="SECRETED PROTEIN-RELATED"/>
    <property type="match status" value="1"/>
</dbReference>
<dbReference type="InterPro" id="IPR014756">
    <property type="entry name" value="Ig_E-set"/>
</dbReference>
<dbReference type="Gene3D" id="2.60.40.10">
    <property type="entry name" value="Immunoglobulins"/>
    <property type="match status" value="1"/>
</dbReference>
<organism evidence="5 6">
    <name type="scientific">Ananas comosus</name>
    <name type="common">Pineapple</name>
    <name type="synonym">Ananas ananas</name>
    <dbReference type="NCBI Taxonomy" id="4615"/>
    <lineage>
        <taxon>Eukaryota</taxon>
        <taxon>Viridiplantae</taxon>
        <taxon>Streptophyta</taxon>
        <taxon>Embryophyta</taxon>
        <taxon>Tracheophyta</taxon>
        <taxon>Spermatophyta</taxon>
        <taxon>Magnoliopsida</taxon>
        <taxon>Liliopsida</taxon>
        <taxon>Poales</taxon>
        <taxon>Bromeliaceae</taxon>
        <taxon>Bromelioideae</taxon>
        <taxon>Ananas</taxon>
    </lineage>
</organism>
<dbReference type="Gene3D" id="2.130.10.80">
    <property type="entry name" value="Galactose oxidase/kelch, beta-propeller"/>
    <property type="match status" value="1"/>
</dbReference>
<feature type="domain" description="Galactose oxidase-like Early set" evidence="4">
    <location>
        <begin position="369"/>
        <end position="476"/>
    </location>
</feature>
<evidence type="ECO:0000256" key="2">
    <source>
        <dbReference type="SAM" id="MobiDB-lite"/>
    </source>
</evidence>
<feature type="domain" description="Glyoxal oxidase N-terminal" evidence="3">
    <location>
        <begin position="71"/>
        <end position="338"/>
    </location>
</feature>
<dbReference type="PANTHER" id="PTHR32208:SF85">
    <property type="entry name" value="GLYOXAL OXIDASE N-TERMINUS FAMILY PROTEIN, EXPRESSED"/>
    <property type="match status" value="1"/>
</dbReference>
<evidence type="ECO:0000313" key="5">
    <source>
        <dbReference type="Proteomes" id="UP000515123"/>
    </source>
</evidence>
<keyword evidence="1" id="KW-0732">Signal</keyword>
<reference evidence="6" key="2">
    <citation type="submission" date="2025-08" db="UniProtKB">
        <authorList>
            <consortium name="RefSeq"/>
        </authorList>
    </citation>
    <scope>IDENTIFICATION</scope>
    <source>
        <tissue evidence="6">Leaf</tissue>
    </source>
</reference>